<dbReference type="InterPro" id="IPR036629">
    <property type="entry name" value="YjbJ_sf"/>
</dbReference>
<feature type="transmembrane region" description="Helical" evidence="2">
    <location>
        <begin position="123"/>
        <end position="140"/>
    </location>
</feature>
<dbReference type="Pfam" id="PF05532">
    <property type="entry name" value="CsbD"/>
    <property type="match status" value="1"/>
</dbReference>
<keyword evidence="2" id="KW-0472">Membrane</keyword>
<dbReference type="Gene3D" id="1.10.1470.10">
    <property type="entry name" value="YjbJ"/>
    <property type="match status" value="1"/>
</dbReference>
<proteinExistence type="inferred from homology"/>
<dbReference type="InterPro" id="IPR008462">
    <property type="entry name" value="CsbD"/>
</dbReference>
<keyword evidence="2" id="KW-1133">Transmembrane helix</keyword>
<evidence type="ECO:0000313" key="4">
    <source>
        <dbReference type="EMBL" id="MDM4014400.1"/>
    </source>
</evidence>
<gene>
    <name evidence="4" type="ORF">QTN89_03080</name>
</gene>
<comment type="caution">
    <text evidence="4">The sequence shown here is derived from an EMBL/GenBank/DDBJ whole genome shotgun (WGS) entry which is preliminary data.</text>
</comment>
<evidence type="ECO:0000313" key="5">
    <source>
        <dbReference type="Proteomes" id="UP001239462"/>
    </source>
</evidence>
<dbReference type="InterPro" id="IPR050423">
    <property type="entry name" value="UPF0337_stress_rsp"/>
</dbReference>
<protein>
    <submittedName>
        <fullName evidence="4">CsbD family protein</fullName>
    </submittedName>
</protein>
<name>A0ABT7PD19_9BACT</name>
<dbReference type="SUPFAM" id="SSF69047">
    <property type="entry name" value="Hypothetical protein YjbJ"/>
    <property type="match status" value="1"/>
</dbReference>
<sequence length="143" mass="15801">MVNREQLHGQWNEVKGRLREHWGQLTENDLQRARGSAEQLVGVVQQKTGATRNEVENFLNGILDPSFGEKVSAAAQQYGEAAQQAYSDTADYMKHACADAAAVTEDYAERFVHTVKSRPKESIAIAFGLGIAAGALFFFGKRR</sequence>
<keyword evidence="5" id="KW-1185">Reference proteome</keyword>
<reference evidence="4 5" key="1">
    <citation type="submission" date="2023-06" db="EMBL/GenBank/DDBJ databases">
        <title>Roseiconus lacunae JC819 isolated from Gulf of Mannar region, Tamil Nadu.</title>
        <authorList>
            <person name="Pk S."/>
            <person name="Ch S."/>
            <person name="Ch V.R."/>
        </authorList>
    </citation>
    <scope>NUCLEOTIDE SEQUENCE [LARGE SCALE GENOMIC DNA]</scope>
    <source>
        <strain evidence="4 5">JC819</strain>
    </source>
</reference>
<dbReference type="PANTHER" id="PTHR34977:SF1">
    <property type="entry name" value="UPF0337 PROTEIN YJBJ"/>
    <property type="match status" value="1"/>
</dbReference>
<evidence type="ECO:0000256" key="1">
    <source>
        <dbReference type="ARBA" id="ARBA00009129"/>
    </source>
</evidence>
<dbReference type="RefSeq" id="WP_149497172.1">
    <property type="nucleotide sequence ID" value="NZ_CP141221.1"/>
</dbReference>
<feature type="domain" description="CsbD-like" evidence="3">
    <location>
        <begin position="6"/>
        <end position="56"/>
    </location>
</feature>
<dbReference type="Proteomes" id="UP001239462">
    <property type="component" value="Unassembled WGS sequence"/>
</dbReference>
<comment type="similarity">
    <text evidence="1">Belongs to the UPF0337 (CsbD) family.</text>
</comment>
<dbReference type="PANTHER" id="PTHR34977">
    <property type="entry name" value="UPF0337 PROTEIN YJBJ"/>
    <property type="match status" value="1"/>
</dbReference>
<accession>A0ABT7PD19</accession>
<evidence type="ECO:0000259" key="3">
    <source>
        <dbReference type="Pfam" id="PF05532"/>
    </source>
</evidence>
<dbReference type="EMBL" id="JASZZN010000002">
    <property type="protein sequence ID" value="MDM4014400.1"/>
    <property type="molecule type" value="Genomic_DNA"/>
</dbReference>
<evidence type="ECO:0000256" key="2">
    <source>
        <dbReference type="SAM" id="Phobius"/>
    </source>
</evidence>
<keyword evidence="2" id="KW-0812">Transmembrane</keyword>
<organism evidence="4 5">
    <name type="scientific">Roseiconus lacunae</name>
    <dbReference type="NCBI Taxonomy" id="2605694"/>
    <lineage>
        <taxon>Bacteria</taxon>
        <taxon>Pseudomonadati</taxon>
        <taxon>Planctomycetota</taxon>
        <taxon>Planctomycetia</taxon>
        <taxon>Pirellulales</taxon>
        <taxon>Pirellulaceae</taxon>
        <taxon>Roseiconus</taxon>
    </lineage>
</organism>